<reference evidence="1" key="1">
    <citation type="journal article" date="2020" name="Stud. Mycol.">
        <title>101 Dothideomycetes genomes: a test case for predicting lifestyles and emergence of pathogens.</title>
        <authorList>
            <person name="Haridas S."/>
            <person name="Albert R."/>
            <person name="Binder M."/>
            <person name="Bloem J."/>
            <person name="Labutti K."/>
            <person name="Salamov A."/>
            <person name="Andreopoulos B."/>
            <person name="Baker S."/>
            <person name="Barry K."/>
            <person name="Bills G."/>
            <person name="Bluhm B."/>
            <person name="Cannon C."/>
            <person name="Castanera R."/>
            <person name="Culley D."/>
            <person name="Daum C."/>
            <person name="Ezra D."/>
            <person name="Gonzalez J."/>
            <person name="Henrissat B."/>
            <person name="Kuo A."/>
            <person name="Liang C."/>
            <person name="Lipzen A."/>
            <person name="Lutzoni F."/>
            <person name="Magnuson J."/>
            <person name="Mondo S."/>
            <person name="Nolan M."/>
            <person name="Ohm R."/>
            <person name="Pangilinan J."/>
            <person name="Park H.-J."/>
            <person name="Ramirez L."/>
            <person name="Alfaro M."/>
            <person name="Sun H."/>
            <person name="Tritt A."/>
            <person name="Yoshinaga Y."/>
            <person name="Zwiers L.-H."/>
            <person name="Turgeon B."/>
            <person name="Goodwin S."/>
            <person name="Spatafora J."/>
            <person name="Crous P."/>
            <person name="Grigoriev I."/>
        </authorList>
    </citation>
    <scope>NUCLEOTIDE SEQUENCE</scope>
    <source>
        <strain evidence="1">CBS 525.71</strain>
    </source>
</reference>
<evidence type="ECO:0000313" key="1">
    <source>
        <dbReference type="EMBL" id="KAF2621854.1"/>
    </source>
</evidence>
<name>A0ACB6RL13_9PLEO</name>
<sequence>MARPQGNNRRRNAGAPQAHSLAPNDIESRRAKAQLTLQSYTLRPLDDRPIIAEATDGHRRRNMENWVSYFTNVMQIDPNQIWLDLCLGTEAAINHCRLYLDAYVVDSVQKFVVLGPEEYEYRRTVNSASTVIQCWRELIAQADSTVLREKRHEEPQNVLQWRLKFIDHTNQRGQGPVFEICQWIFHTLAKEYELATTLTFEKIEATAEDTLVLLKTVWQRSEDIPCNRSTRISFHGILLLAAIGGFRKATIARVLYRDVCLAVVRDPDDRSKTKLVVTPTIGKNKLKRASRVSRALEIAFSMTLVPYSLVCLASIIAARAIKDDAFKVRFKSVKELLSRPSLENVDFLPLDWKEEMLDRPILNLSNGTFYDLWHRTCLVSGLRGDPRFYVMRVGAGGRLDGILTDALRNYILSNTTQVFQGSYQPKRVREDLMKFAFGPMAGCNDALFQSLRSMSLSRDAGAPVDVSAEDLEKFEKRRDMQGLRAKLVEAREKGKKEIRSAKAQIENLIETLSHLKLQEKRTAYFEHVDTLRAQGLSTAASSEKTCSSGAPSAVAQFLQSCTLELEEGCSVEQRAQYYMELLVDYMAHRPSRPRLGPGAPKFAVEGCGDAAEPAYDESADLNRTSTKQSRCFLCNATFRGRSELTKHCRKTHVKDGTFDRPFSCPECFRLGIGDITITGGPSAWSSHAEASHGKMHTPNLPSISQPVKGSELCLLCQCFFDRGGGLWRHIRRIHDQNEKKFAQPFKCPECLLQGKGNASIGDFEDWKNHVLSEHTEMEGLQPLSSRPCSPPDACFDDGSRQGSNGGKRKRKRDEADADPTVDGASGDWQENTEAASDTTCTTPGTATDSMSSTQILASSVDLENIRNIDPRLLPDHLSQGFKKVKSSLFDDPEAGNSERRVSPWETEPGPIVLSGSGAELVDLEGDCVSAADPQPEDHGLSYPRLLDAELHEPMTADRFHPQGQEVTEILESPPSEESTTSAFAEIDPGDSHPHGMSPEGLSPTYLPDDDDVRQIRLAKLSQYPVEEEQEIGASPTSAPTLYPEGLSNAAKLYWGRGYALVPEGCELSRTANNAQRREEISSNISSQYVITGKRLRTSVRNCA</sequence>
<dbReference type="EMBL" id="MU006750">
    <property type="protein sequence ID" value="KAF2621854.1"/>
    <property type="molecule type" value="Genomic_DNA"/>
</dbReference>
<organism evidence="1 2">
    <name type="scientific">Macroventuria anomochaeta</name>
    <dbReference type="NCBI Taxonomy" id="301207"/>
    <lineage>
        <taxon>Eukaryota</taxon>
        <taxon>Fungi</taxon>
        <taxon>Dikarya</taxon>
        <taxon>Ascomycota</taxon>
        <taxon>Pezizomycotina</taxon>
        <taxon>Dothideomycetes</taxon>
        <taxon>Pleosporomycetidae</taxon>
        <taxon>Pleosporales</taxon>
        <taxon>Pleosporineae</taxon>
        <taxon>Didymellaceae</taxon>
        <taxon>Macroventuria</taxon>
    </lineage>
</organism>
<keyword evidence="2" id="KW-1185">Reference proteome</keyword>
<protein>
    <submittedName>
        <fullName evidence="1">Uncharacterized protein</fullName>
    </submittedName>
</protein>
<gene>
    <name evidence="1" type="ORF">BU25DRAFT_228447</name>
</gene>
<comment type="caution">
    <text evidence="1">The sequence shown here is derived from an EMBL/GenBank/DDBJ whole genome shotgun (WGS) entry which is preliminary data.</text>
</comment>
<accession>A0ACB6RL13</accession>
<evidence type="ECO:0000313" key="2">
    <source>
        <dbReference type="Proteomes" id="UP000799754"/>
    </source>
</evidence>
<proteinExistence type="predicted"/>
<dbReference type="Proteomes" id="UP000799754">
    <property type="component" value="Unassembled WGS sequence"/>
</dbReference>